<sequence length="240" mass="25657">MKTLYNLLGAALLSVLLHAQPCAGFYTDLPVTLNSRVVAAMTGQIAVQSLGNIEGMAYRSVNPLIIGAGIGINDAIIRSVVNEVLAGPELNPAQILQIVSSNTVRAGISGILYDFLQRGGIPVNPVLYAGLYATADALVTATPSIKDVTPIITDRGAADLWDTAVLIDTYALWQGVQAMAFRAVGELVGHIIPVPYQLAGNFVTQFVLMYGMAVAYIAWHEYHLTWIQLCETDRSVCPLG</sequence>
<accession>A0A1X7AKA9</accession>
<keyword evidence="3" id="KW-1185">Reference proteome</keyword>
<evidence type="ECO:0000313" key="2">
    <source>
        <dbReference type="EMBL" id="SMA47722.1"/>
    </source>
</evidence>
<evidence type="ECO:0000313" key="3">
    <source>
        <dbReference type="Proteomes" id="UP000196573"/>
    </source>
</evidence>
<feature type="chain" id="PRO_5012891658" evidence="1">
    <location>
        <begin position="20"/>
        <end position="240"/>
    </location>
</feature>
<gene>
    <name evidence="2" type="ORF">EHSB41UT_02527</name>
</gene>
<reference evidence="2 3" key="1">
    <citation type="submission" date="2017-03" db="EMBL/GenBank/DDBJ databases">
        <authorList>
            <person name="Afonso C.L."/>
            <person name="Miller P.J."/>
            <person name="Scott M.A."/>
            <person name="Spackman E."/>
            <person name="Goraichik I."/>
            <person name="Dimitrov K.M."/>
            <person name="Suarez D.L."/>
            <person name="Swayne D.E."/>
        </authorList>
    </citation>
    <scope>NUCLEOTIDE SEQUENCE [LARGE SCALE GENOMIC DNA]</scope>
    <source>
        <strain evidence="2">SB41UT1</strain>
    </source>
</reference>
<dbReference type="AlphaFoldDB" id="A0A1X7AKA9"/>
<dbReference type="RefSeq" id="WP_087110390.1">
    <property type="nucleotide sequence ID" value="NZ_CBCSCN010000003.1"/>
</dbReference>
<evidence type="ECO:0000256" key="1">
    <source>
        <dbReference type="SAM" id="SignalP"/>
    </source>
</evidence>
<dbReference type="Proteomes" id="UP000196573">
    <property type="component" value="Unassembled WGS sequence"/>
</dbReference>
<feature type="signal peptide" evidence="1">
    <location>
        <begin position="1"/>
        <end position="19"/>
    </location>
</feature>
<keyword evidence="1" id="KW-0732">Signal</keyword>
<organism evidence="2 3">
    <name type="scientific">Parendozoicomonas haliclonae</name>
    <dbReference type="NCBI Taxonomy" id="1960125"/>
    <lineage>
        <taxon>Bacteria</taxon>
        <taxon>Pseudomonadati</taxon>
        <taxon>Pseudomonadota</taxon>
        <taxon>Gammaproteobacteria</taxon>
        <taxon>Oceanospirillales</taxon>
        <taxon>Endozoicomonadaceae</taxon>
        <taxon>Parendozoicomonas</taxon>
    </lineage>
</organism>
<dbReference type="EMBL" id="FWPT01000005">
    <property type="protein sequence ID" value="SMA47722.1"/>
    <property type="molecule type" value="Genomic_DNA"/>
</dbReference>
<proteinExistence type="predicted"/>
<protein>
    <submittedName>
        <fullName evidence="2">Uncharacterized protein</fullName>
    </submittedName>
</protein>
<name>A0A1X7AKA9_9GAMM</name>